<dbReference type="AlphaFoldDB" id="A0AAF0J7Y9"/>
<dbReference type="PANTHER" id="PTHR10627:SF31">
    <property type="entry name" value="DODECA-SATELLITE-BINDING PROTEIN 1, ISOFORM A"/>
    <property type="match status" value="1"/>
</dbReference>
<gene>
    <name evidence="5" type="ORF">MCUN1_003423</name>
</gene>
<evidence type="ECO:0000313" key="5">
    <source>
        <dbReference type="EMBL" id="WFD36540.1"/>
    </source>
</evidence>
<dbReference type="CDD" id="cd22408">
    <property type="entry name" value="KH-I_Vigilin_rpt4"/>
    <property type="match status" value="1"/>
</dbReference>
<feature type="region of interest" description="Disordered" evidence="3">
    <location>
        <begin position="1"/>
        <end position="67"/>
    </location>
</feature>
<dbReference type="EMBL" id="CP119881">
    <property type="protein sequence ID" value="WFD36540.1"/>
    <property type="molecule type" value="Genomic_DNA"/>
</dbReference>
<dbReference type="PANTHER" id="PTHR10627">
    <property type="entry name" value="SCP160"/>
    <property type="match status" value="1"/>
</dbReference>
<dbReference type="SUPFAM" id="SSF54791">
    <property type="entry name" value="Eukaryotic type KH-domain (KH-domain type I)"/>
    <property type="match status" value="7"/>
</dbReference>
<name>A0AAF0J7Y9_9BASI</name>
<dbReference type="InterPro" id="IPR004087">
    <property type="entry name" value="KH_dom"/>
</dbReference>
<proteinExistence type="predicted"/>
<feature type="domain" description="K Homology" evidence="4">
    <location>
        <begin position="751"/>
        <end position="825"/>
    </location>
</feature>
<keyword evidence="6" id="KW-1185">Reference proteome</keyword>
<feature type="domain" description="K Homology" evidence="4">
    <location>
        <begin position="516"/>
        <end position="594"/>
    </location>
</feature>
<dbReference type="Proteomes" id="UP001219933">
    <property type="component" value="Chromosome 5"/>
</dbReference>
<evidence type="ECO:0000256" key="1">
    <source>
        <dbReference type="ARBA" id="ARBA00022737"/>
    </source>
</evidence>
<feature type="domain" description="K Homology" evidence="4">
    <location>
        <begin position="237"/>
        <end position="304"/>
    </location>
</feature>
<feature type="domain" description="K Homology" evidence="4">
    <location>
        <begin position="603"/>
        <end position="674"/>
    </location>
</feature>
<feature type="domain" description="K Homology" evidence="4">
    <location>
        <begin position="905"/>
        <end position="990"/>
    </location>
</feature>
<protein>
    <recommendedName>
        <fullName evidence="4">K Homology domain-containing protein</fullName>
    </recommendedName>
</protein>
<dbReference type="Pfam" id="PF00013">
    <property type="entry name" value="KH_1"/>
    <property type="match status" value="5"/>
</dbReference>
<dbReference type="CDD" id="cd00105">
    <property type="entry name" value="KH-I"/>
    <property type="match status" value="1"/>
</dbReference>
<feature type="domain" description="K Homology" evidence="4">
    <location>
        <begin position="151"/>
        <end position="233"/>
    </location>
</feature>
<dbReference type="Gene3D" id="3.30.1370.10">
    <property type="entry name" value="K Homology domain, type 1"/>
    <property type="match status" value="7"/>
</dbReference>
<feature type="compositionally biased region" description="Polar residues" evidence="3">
    <location>
        <begin position="48"/>
        <end position="65"/>
    </location>
</feature>
<feature type="domain" description="K Homology" evidence="4">
    <location>
        <begin position="309"/>
        <end position="371"/>
    </location>
</feature>
<dbReference type="PROSITE" id="PS50084">
    <property type="entry name" value="KH_TYPE_1"/>
    <property type="match status" value="5"/>
</dbReference>
<keyword evidence="1" id="KW-0677">Repeat</keyword>
<dbReference type="GO" id="GO:0005737">
    <property type="term" value="C:cytoplasm"/>
    <property type="evidence" value="ECO:0007669"/>
    <property type="project" value="TreeGrafter"/>
</dbReference>
<dbReference type="InterPro" id="IPR004088">
    <property type="entry name" value="KH_dom_type_1"/>
</dbReference>
<dbReference type="GO" id="GO:0003729">
    <property type="term" value="F:mRNA binding"/>
    <property type="evidence" value="ECO:0007669"/>
    <property type="project" value="TreeGrafter"/>
</dbReference>
<feature type="domain" description="K Homology" evidence="4">
    <location>
        <begin position="443"/>
        <end position="512"/>
    </location>
</feature>
<sequence>MVVAPEQNAAATEPMADPFPSLTETVPEPESEPSRPRAGGSAGRSSRPDVSSQDAFPTLGASTPRAQPKTWVSRVPVIQRVTHQSSITLALAQDQLARLSDVLKRVHDKNPGVTVEASTTRRTGSTVFIIKGPYENAVEAARRELAVQLARRVELSVQVPASLRAHVIGSGGRNIRAITEETGVRINIPQRTGEQTETSDVSDPLLGEQITVTIEGDEVNARRAESLVQGLIAERISKISQRLTQIDPLYYCFIAGARDANTRALAQSIGGDLSISVPSSGPIVVSGDRDAVGKAVRAIEDRVAELSRTLRTLSTSIPRRQHQFLTGDNAEDILAKTQCSIELPAEGDNVTIRGPQQQLANGLGATIEKANAMRIEVVDVAAGTDAQHAANVLAWLAGHIPATDGAEVHLPKSDTAIEIVGTDAARVEAARDAISSLVSSITRDHVRTVEIDPLVLKLLGGRRAPGVRAIEAKGIDVVFPPTGSDSSDVLLVQRNSSADLAEAAAELERLASGVADIRTEVLNIPARFHNALVGRDRTTLNAIVGEDSPAAVSFGADATAPSSVKASLNADSVVVRGTKDAVARAVERIKSIAADAESGSLSDSHAEEFSVESAYIPHLIGRGGSTLTRLREQLGVRVNVEEPETKGKGSVRVSVSGVKVCAVEARERLEARVARIADDTLLTLRVPRALQGALIGQGGKYVTRLQEKYEVHINFPQISSDSDEVTIRGGRKGANAAKAELVELLQYEQEHSHEDEITVSREALARILGRGGSRVNEIRAETEAQIDLVEGGSAARRSGEDARLHLRGTQKAVAAARKIINDIVAELNDTQTIELSIPWRIHGNLIGTRGQHIREICTRAGAQNANIVRFPPAGTPDDKVVVRGPSAIAGKVAAALESEARELTDRVVLGAVAPQRVHRILISRGGRRDSEWQTEHRAAVIVPGWREYAELGEPSNAAELGDADPATIVKVHGRPDGAAAVVKAIAEIVEAEAARKPRRAAAAARIDTDA</sequence>
<evidence type="ECO:0000259" key="4">
    <source>
        <dbReference type="SMART" id="SM00322"/>
    </source>
</evidence>
<accession>A0AAF0J7Y9</accession>
<feature type="domain" description="K Homology" evidence="4">
    <location>
        <begin position="829"/>
        <end position="901"/>
    </location>
</feature>
<dbReference type="InterPro" id="IPR036612">
    <property type="entry name" value="KH_dom_type_1_sf"/>
</dbReference>
<evidence type="ECO:0000256" key="2">
    <source>
        <dbReference type="PROSITE-ProRule" id="PRU00117"/>
    </source>
</evidence>
<evidence type="ECO:0000313" key="6">
    <source>
        <dbReference type="Proteomes" id="UP001219933"/>
    </source>
</evidence>
<feature type="domain" description="K Homology" evidence="4">
    <location>
        <begin position="678"/>
        <end position="746"/>
    </location>
</feature>
<keyword evidence="2" id="KW-0694">RNA-binding</keyword>
<dbReference type="SMART" id="SM00322">
    <property type="entry name" value="KH"/>
    <property type="match status" value="10"/>
</dbReference>
<organism evidence="5 6">
    <name type="scientific">Malassezia cuniculi</name>
    <dbReference type="NCBI Taxonomy" id="948313"/>
    <lineage>
        <taxon>Eukaryota</taxon>
        <taxon>Fungi</taxon>
        <taxon>Dikarya</taxon>
        <taxon>Basidiomycota</taxon>
        <taxon>Ustilaginomycotina</taxon>
        <taxon>Malasseziomycetes</taxon>
        <taxon>Malasseziales</taxon>
        <taxon>Malasseziaceae</taxon>
        <taxon>Malassezia</taxon>
    </lineage>
</organism>
<reference evidence="5" key="1">
    <citation type="submission" date="2023-03" db="EMBL/GenBank/DDBJ databases">
        <title>Mating type loci evolution in Malassezia.</title>
        <authorList>
            <person name="Coelho M.A."/>
        </authorList>
    </citation>
    <scope>NUCLEOTIDE SEQUENCE</scope>
    <source>
        <strain evidence="5">CBS 11721</strain>
    </source>
</reference>
<evidence type="ECO:0000256" key="3">
    <source>
        <dbReference type="SAM" id="MobiDB-lite"/>
    </source>
</evidence>